<reference evidence="15" key="2">
    <citation type="submission" date="2016-10" db="EMBL/GenBank/DDBJ databases">
        <authorList>
            <person name="Varghese N."/>
            <person name="Submissions S."/>
        </authorList>
    </citation>
    <scope>NUCLEOTIDE SEQUENCE [LARGE SCALE GENOMIC DNA]</scope>
    <source>
        <strain evidence="15">DSM 24204</strain>
    </source>
</reference>
<keyword evidence="8" id="KW-0482">Metalloprotease</keyword>
<keyword evidence="7" id="KW-0862">Zinc</keyword>
<accession>A0A1H7ZBN9</accession>
<dbReference type="Proteomes" id="UP000198883">
    <property type="component" value="Unassembled WGS sequence"/>
</dbReference>
<dbReference type="Proteomes" id="UP001224812">
    <property type="component" value="Unassembled WGS sequence"/>
</dbReference>
<evidence type="ECO:0000313" key="13">
    <source>
        <dbReference type="EMBL" id="MDP8174324.1"/>
    </source>
</evidence>
<reference evidence="12 16" key="3">
    <citation type="journal article" date="2023" name="Front. Microbiol.">
        <title>Phylogeography and host specificity of Pasteurellaceae pathogenic to sea-farmed fish in the north-east Atlantic.</title>
        <authorList>
            <person name="Gulla S."/>
            <person name="Colquhoun D.J."/>
            <person name="Olsen A.B."/>
            <person name="Spilsberg B."/>
            <person name="Lagesen K."/>
            <person name="Aakesson C.P."/>
            <person name="Strom S."/>
            <person name="Manji F."/>
            <person name="Birkbeck T.H."/>
            <person name="Nilsen H.K."/>
        </authorList>
    </citation>
    <scope>NUCLEOTIDE SEQUENCE [LARGE SCALE GENOMIC DNA]</scope>
    <source>
        <strain evidence="12 16">VIO11850</strain>
    </source>
</reference>
<reference evidence="14" key="1">
    <citation type="submission" date="2016-10" db="EMBL/GenBank/DDBJ databases">
        <authorList>
            <person name="de Groot N.N."/>
        </authorList>
    </citation>
    <scope>NUCLEOTIDE SEQUENCE [LARGE SCALE GENOMIC DNA]</scope>
    <source>
        <strain evidence="14">DSM 24204</strain>
    </source>
</reference>
<protein>
    <recommendedName>
        <fullName evidence="11">Murein endopeptidase K</fullName>
    </recommendedName>
</protein>
<dbReference type="InterPro" id="IPR009045">
    <property type="entry name" value="Zn_M74/Hedgehog-like"/>
</dbReference>
<dbReference type="SUPFAM" id="SSF55166">
    <property type="entry name" value="Hedgehog/DD-peptidase"/>
    <property type="match status" value="1"/>
</dbReference>
<comment type="cofactor">
    <cofactor evidence="1">
        <name>Zn(2+)</name>
        <dbReference type="ChEBI" id="CHEBI:29105"/>
    </cofactor>
</comment>
<dbReference type="STRING" id="97481.SAMN05444853_12415"/>
<evidence type="ECO:0000256" key="11">
    <source>
        <dbReference type="ARBA" id="ARBA00093666"/>
    </source>
</evidence>
<dbReference type="EMBL" id="JASAYT010000005">
    <property type="protein sequence ID" value="MDP8174324.1"/>
    <property type="molecule type" value="Genomic_DNA"/>
</dbReference>
<evidence type="ECO:0000256" key="10">
    <source>
        <dbReference type="ARBA" id="ARBA00093448"/>
    </source>
</evidence>
<evidence type="ECO:0000256" key="1">
    <source>
        <dbReference type="ARBA" id="ARBA00001947"/>
    </source>
</evidence>
<keyword evidence="9" id="KW-0961">Cell wall biogenesis/degradation</keyword>
<dbReference type="OrthoDB" id="9782994at2"/>
<evidence type="ECO:0000256" key="6">
    <source>
        <dbReference type="ARBA" id="ARBA00022801"/>
    </source>
</evidence>
<dbReference type="GO" id="GO:0046872">
    <property type="term" value="F:metal ion binding"/>
    <property type="evidence" value="ECO:0007669"/>
    <property type="project" value="UniProtKB-KW"/>
</dbReference>
<evidence type="ECO:0000256" key="4">
    <source>
        <dbReference type="ARBA" id="ARBA00022723"/>
    </source>
</evidence>
<proteinExistence type="inferred from homology"/>
<reference evidence="13" key="4">
    <citation type="journal article" date="2023" name="Front. Microbiol.">
        <title>Phylogeography and host specificity of Pasteurellaceae pathogenic to sea-farmed fish in the north-east Atlantic.</title>
        <authorList>
            <person name="Gulla S."/>
            <person name="Colquhoun D.J."/>
            <person name="Olsen A.B."/>
            <person name="Spilsberg B."/>
            <person name="Lagesen K."/>
            <person name="Aakesson C.P."/>
            <person name="Strom S."/>
            <person name="Manji F."/>
            <person name="Birkbeck T.H."/>
            <person name="Nilsen H.K."/>
        </authorList>
    </citation>
    <scope>NUCLEOTIDE SEQUENCE</scope>
    <source>
        <strain evidence="13">98B1</strain>
    </source>
</reference>
<dbReference type="EMBL" id="FOBN01000024">
    <property type="protein sequence ID" value="SEM55820.1"/>
    <property type="molecule type" value="Genomic_DNA"/>
</dbReference>
<evidence type="ECO:0000256" key="2">
    <source>
        <dbReference type="ARBA" id="ARBA00004776"/>
    </source>
</evidence>
<dbReference type="EMBL" id="JASAVS010000025">
    <property type="protein sequence ID" value="MDP8086188.1"/>
    <property type="molecule type" value="Genomic_DNA"/>
</dbReference>
<comment type="similarity">
    <text evidence="10">Belongs to the peptidase M15 family.</text>
</comment>
<keyword evidence="4" id="KW-0479">Metal-binding</keyword>
<name>A0A1H7ZBN9_9PAST</name>
<evidence type="ECO:0000256" key="7">
    <source>
        <dbReference type="ARBA" id="ARBA00022833"/>
    </source>
</evidence>
<evidence type="ECO:0000313" key="14">
    <source>
        <dbReference type="EMBL" id="SEM55820.1"/>
    </source>
</evidence>
<evidence type="ECO:0000256" key="3">
    <source>
        <dbReference type="ARBA" id="ARBA00022670"/>
    </source>
</evidence>
<dbReference type="GO" id="GO:0008237">
    <property type="term" value="F:metallopeptidase activity"/>
    <property type="evidence" value="ECO:0007669"/>
    <property type="project" value="UniProtKB-KW"/>
</dbReference>
<evidence type="ECO:0000313" key="16">
    <source>
        <dbReference type="Proteomes" id="UP001224812"/>
    </source>
</evidence>
<dbReference type="InterPro" id="IPR010275">
    <property type="entry name" value="MepK"/>
</dbReference>
<organism evidence="14 15">
    <name type="scientific">Phocoenobacter skyensis</name>
    <dbReference type="NCBI Taxonomy" id="97481"/>
    <lineage>
        <taxon>Bacteria</taxon>
        <taxon>Pseudomonadati</taxon>
        <taxon>Pseudomonadota</taxon>
        <taxon>Gammaproteobacteria</taxon>
        <taxon>Pasteurellales</taxon>
        <taxon>Pasteurellaceae</taxon>
        <taxon>Phocoenobacter</taxon>
    </lineage>
</organism>
<evidence type="ECO:0000313" key="12">
    <source>
        <dbReference type="EMBL" id="MDP8086188.1"/>
    </source>
</evidence>
<dbReference type="PANTHER" id="PTHR37425">
    <property type="match status" value="1"/>
</dbReference>
<dbReference type="RefSeq" id="WP_090922922.1">
    <property type="nucleotide sequence ID" value="NZ_CP016180.1"/>
</dbReference>
<dbReference type="AlphaFoldDB" id="A0A1H7ZBN9"/>
<keyword evidence="3" id="KW-0645">Protease</keyword>
<keyword evidence="6" id="KW-0378">Hydrolase</keyword>
<dbReference type="GeneID" id="83544958"/>
<dbReference type="Pfam" id="PF05951">
    <property type="entry name" value="Peptidase_M15_2"/>
    <property type="match status" value="1"/>
</dbReference>
<keyword evidence="16" id="KW-1185">Reference proteome</keyword>
<evidence type="ECO:0000313" key="15">
    <source>
        <dbReference type="Proteomes" id="UP000198883"/>
    </source>
</evidence>
<dbReference type="GO" id="GO:0071555">
    <property type="term" value="P:cell wall organization"/>
    <property type="evidence" value="ECO:0007669"/>
    <property type="project" value="UniProtKB-KW"/>
</dbReference>
<dbReference type="PANTHER" id="PTHR37425:SF1">
    <property type="entry name" value="OUTER MEMBRANE PROTEIN"/>
    <property type="match status" value="1"/>
</dbReference>
<dbReference type="GO" id="GO:0006508">
    <property type="term" value="P:proteolysis"/>
    <property type="evidence" value="ECO:0007669"/>
    <property type="project" value="UniProtKB-KW"/>
</dbReference>
<dbReference type="Proteomes" id="UP001231736">
    <property type="component" value="Unassembled WGS sequence"/>
</dbReference>
<gene>
    <name evidence="12" type="ORF">QJT92_09690</name>
    <name evidence="13" type="ORF">QJU97_02480</name>
    <name evidence="14" type="ORF">SAMN05444853_12415</name>
</gene>
<keyword evidence="5" id="KW-0732">Signal</keyword>
<comment type="pathway">
    <text evidence="2">Cell wall biogenesis; cell wall polysaccharide biosynthesis.</text>
</comment>
<evidence type="ECO:0000256" key="5">
    <source>
        <dbReference type="ARBA" id="ARBA00022729"/>
    </source>
</evidence>
<evidence type="ECO:0000256" key="8">
    <source>
        <dbReference type="ARBA" id="ARBA00023049"/>
    </source>
</evidence>
<evidence type="ECO:0000256" key="9">
    <source>
        <dbReference type="ARBA" id="ARBA00023316"/>
    </source>
</evidence>
<sequence length="186" mass="21425">MEQIDKNRRRWLSLGGIVLGTSLLPTTVRAHLSTKKPLSLRFHNINTNERLVSKFHNGKHFIDAELHKLNYILRDRRTNRMTNMDPRLFLKIDQIQKKLALQNAEVKIICGYRTAKTNAKMRRRSRGVAKKSYHIKGQAIDLRVTGVPLSSLYKAALSLHNGGVGYYPRSNFVHIDTGPVRTWRGR</sequence>
<dbReference type="Gene3D" id="3.30.1380.10">
    <property type="match status" value="1"/>
</dbReference>